<dbReference type="PANTHER" id="PTHR31792">
    <property type="entry name" value="VACUOLAR ATPASE ASSEMBLY INTEGRAL MEMBRANE PROTEIN VMA21"/>
    <property type="match status" value="1"/>
</dbReference>
<name>A0ABM1Q4V0_DROAR</name>
<feature type="region of interest" description="Disordered" evidence="6">
    <location>
        <begin position="1"/>
        <end position="34"/>
    </location>
</feature>
<feature type="transmembrane region" description="Helical" evidence="7">
    <location>
        <begin position="44"/>
        <end position="65"/>
    </location>
</feature>
<evidence type="ECO:0000256" key="2">
    <source>
        <dbReference type="ARBA" id="ARBA00022824"/>
    </source>
</evidence>
<feature type="compositionally biased region" description="Low complexity" evidence="6">
    <location>
        <begin position="9"/>
        <end position="20"/>
    </location>
</feature>
<evidence type="ECO:0000256" key="4">
    <source>
        <dbReference type="ARBA" id="ARBA00023136"/>
    </source>
</evidence>
<reference evidence="8" key="2">
    <citation type="journal article" date="2016" name="G3 (Bethesda)">
        <title>Genome Evolution in Three Species of Cactophilic Drosophila.</title>
        <authorList>
            <person name="Sanchez-Flores A."/>
            <person name="Penazola F."/>
            <person name="Carpinteyro-Ponce J."/>
            <person name="Nazario-Yepiz N."/>
            <person name="Abreu-Goodger C."/>
            <person name="Machado C.A."/>
            <person name="Markow T.A."/>
        </authorList>
    </citation>
    <scope>NUCLEOTIDE SEQUENCE [LARGE SCALE GENOMIC DNA]</scope>
</reference>
<organism evidence="8 9">
    <name type="scientific">Drosophila arizonae</name>
    <name type="common">Fruit fly</name>
    <dbReference type="NCBI Taxonomy" id="7263"/>
    <lineage>
        <taxon>Eukaryota</taxon>
        <taxon>Metazoa</taxon>
        <taxon>Ecdysozoa</taxon>
        <taxon>Arthropoda</taxon>
        <taxon>Hexapoda</taxon>
        <taxon>Insecta</taxon>
        <taxon>Pterygota</taxon>
        <taxon>Neoptera</taxon>
        <taxon>Endopterygota</taxon>
        <taxon>Diptera</taxon>
        <taxon>Brachycera</taxon>
        <taxon>Muscomorpha</taxon>
        <taxon>Ephydroidea</taxon>
        <taxon>Drosophilidae</taxon>
        <taxon>Drosophila</taxon>
    </lineage>
</organism>
<keyword evidence="3 7" id="KW-1133">Transmembrane helix</keyword>
<feature type="transmembrane region" description="Helical" evidence="7">
    <location>
        <begin position="85"/>
        <end position="103"/>
    </location>
</feature>
<keyword evidence="4 7" id="KW-0472">Membrane</keyword>
<evidence type="ECO:0000313" key="8">
    <source>
        <dbReference type="Proteomes" id="UP000694904"/>
    </source>
</evidence>
<reference evidence="8" key="1">
    <citation type="journal article" date="1997" name="Nucleic Acids Res.">
        <title>tRNAscan-SE: a program for improved detection of transfer RNA genes in genomic sequence.</title>
        <authorList>
            <person name="Lowe T.M."/>
            <person name="Eddy S.R."/>
        </authorList>
    </citation>
    <scope>NUCLEOTIDE SEQUENCE [LARGE SCALE GENOMIC DNA]</scope>
</reference>
<accession>A0ABM1Q4V0</accession>
<sequence length="125" mass="14063">MGKKSKKQSALAVAPVSSAVQPEKSEVEPNPEPEQQYVDKSLEVFLWLMAYSVLMFTLPFLGFYGVRSWLEESFPELSTFQVNCYSVLTAVLVVNTIVAMYVLKAVREKDPPALAIEDDDNKKEQ</sequence>
<dbReference type="Pfam" id="PF09446">
    <property type="entry name" value="VMA21"/>
    <property type="match status" value="1"/>
</dbReference>
<dbReference type="InterPro" id="IPR019013">
    <property type="entry name" value="Vma21"/>
</dbReference>
<dbReference type="Proteomes" id="UP000694904">
    <property type="component" value="Chromosome 2"/>
</dbReference>
<evidence type="ECO:0000256" key="5">
    <source>
        <dbReference type="ARBA" id="ARBA00023329"/>
    </source>
</evidence>
<proteinExistence type="predicted"/>
<dbReference type="RefSeq" id="XP_017874486.1">
    <property type="nucleotide sequence ID" value="XM_018018997.1"/>
</dbReference>
<dbReference type="PANTHER" id="PTHR31792:SF3">
    <property type="entry name" value="VACUOLAR ATPASE ASSEMBLY INTEGRAL MEMBRANE PROTEIN VMA21"/>
    <property type="match status" value="1"/>
</dbReference>
<keyword evidence="8" id="KW-1185">Reference proteome</keyword>
<evidence type="ECO:0000256" key="6">
    <source>
        <dbReference type="SAM" id="MobiDB-lite"/>
    </source>
</evidence>
<dbReference type="GeneID" id="108621585"/>
<protein>
    <submittedName>
        <fullName evidence="9">Uncharacterized protein LOC108621585</fullName>
    </submittedName>
</protein>
<reference evidence="9" key="3">
    <citation type="submission" date="2025-08" db="UniProtKB">
        <authorList>
            <consortium name="RefSeq"/>
        </authorList>
    </citation>
    <scope>IDENTIFICATION</scope>
    <source>
        <tissue evidence="9">Whole organism</tissue>
    </source>
</reference>
<keyword evidence="5" id="KW-0968">Cytoplasmic vesicle</keyword>
<evidence type="ECO:0000256" key="3">
    <source>
        <dbReference type="ARBA" id="ARBA00022989"/>
    </source>
</evidence>
<gene>
    <name evidence="9" type="primary">LOC108621585</name>
</gene>
<evidence type="ECO:0000256" key="1">
    <source>
        <dbReference type="ARBA" id="ARBA00022692"/>
    </source>
</evidence>
<evidence type="ECO:0000313" key="9">
    <source>
        <dbReference type="RefSeq" id="XP_017874486.1"/>
    </source>
</evidence>
<keyword evidence="1 7" id="KW-0812">Transmembrane</keyword>
<keyword evidence="2" id="KW-0256">Endoplasmic reticulum</keyword>
<evidence type="ECO:0000256" key="7">
    <source>
        <dbReference type="SAM" id="Phobius"/>
    </source>
</evidence>